<name>A0A8S5TXC4_9CAUD</name>
<organism evidence="1">
    <name type="scientific">Siphoviridae sp. ctUi914</name>
    <dbReference type="NCBI Taxonomy" id="2825529"/>
    <lineage>
        <taxon>Viruses</taxon>
        <taxon>Duplodnaviria</taxon>
        <taxon>Heunggongvirae</taxon>
        <taxon>Uroviricota</taxon>
        <taxon>Caudoviricetes</taxon>
    </lineage>
</organism>
<reference evidence="1" key="1">
    <citation type="journal article" date="2021" name="Proc. Natl. Acad. Sci. U.S.A.">
        <title>A Catalog of Tens of Thousands of Viruses from Human Metagenomes Reveals Hidden Associations with Chronic Diseases.</title>
        <authorList>
            <person name="Tisza M.J."/>
            <person name="Buck C.B."/>
        </authorList>
    </citation>
    <scope>NUCLEOTIDE SEQUENCE</scope>
    <source>
        <strain evidence="1">CtUi914</strain>
    </source>
</reference>
<dbReference type="Pfam" id="PF04883">
    <property type="entry name" value="HK97-gp10_like"/>
    <property type="match status" value="1"/>
</dbReference>
<accession>A0A8S5TXC4</accession>
<dbReference type="NCBIfam" id="TIGR01725">
    <property type="entry name" value="phge_HK97_gp10"/>
    <property type="match status" value="1"/>
</dbReference>
<dbReference type="EMBL" id="BK015954">
    <property type="protein sequence ID" value="DAF86852.1"/>
    <property type="molecule type" value="Genomic_DNA"/>
</dbReference>
<protein>
    <submittedName>
        <fullName evidence="1">Type I neck protein</fullName>
    </submittedName>
</protein>
<evidence type="ECO:0000313" key="1">
    <source>
        <dbReference type="EMBL" id="DAF86852.1"/>
    </source>
</evidence>
<proteinExistence type="predicted"/>
<dbReference type="InterPro" id="IPR010064">
    <property type="entry name" value="HK97-gp10_tail"/>
</dbReference>
<sequence length="136" mass="14633">MPENFLKSIRRLGSEEDRIAESVLEAGAEVVETNVRSRLSGVIGSGTKLPSRSTGQLLSSLGVSTVKLDRSGNHNIKVGFAEPRSGGKSNAKIANILEYGRHGQPAKPFLKPAKTASKAACIEAMRQKFDEEVQKL</sequence>